<dbReference type="InterPro" id="IPR001254">
    <property type="entry name" value="Trypsin_dom"/>
</dbReference>
<evidence type="ECO:0000256" key="1">
    <source>
        <dbReference type="ARBA" id="ARBA00007664"/>
    </source>
</evidence>
<keyword evidence="6" id="KW-1185">Reference proteome</keyword>
<feature type="signal peptide" evidence="3">
    <location>
        <begin position="1"/>
        <end position="28"/>
    </location>
</feature>
<proteinExistence type="inferred from homology"/>
<dbReference type="InterPro" id="IPR050430">
    <property type="entry name" value="Peptidase_S1"/>
</dbReference>
<dbReference type="Pfam" id="PF00089">
    <property type="entry name" value="Trypsin"/>
    <property type="match status" value="1"/>
</dbReference>
<dbReference type="PRINTS" id="PR00722">
    <property type="entry name" value="CHYMOTRYPSIN"/>
</dbReference>
<dbReference type="SMART" id="SM00020">
    <property type="entry name" value="Tryp_SPc"/>
    <property type="match status" value="1"/>
</dbReference>
<protein>
    <recommendedName>
        <fullName evidence="4">Peptidase S1 domain-containing protein</fullName>
    </recommendedName>
</protein>
<dbReference type="InterPro" id="IPR009003">
    <property type="entry name" value="Peptidase_S1_PA"/>
</dbReference>
<sequence length="559" mass="58998">MAQPKPIHNLIALAGLALALGAPSLATAQTGVATEPLLSGTATNARPEVGLFRTGGGFCTGTLIAARWVVTAAHCTAHIPIFYPGASSPATFNIDPPGGTRQTFRVDHIYSMGFPIGTRDVMLLRLADPVPETVARPARRSTVMPASGAAVSVYGYGCNPTTPALTGNRQVAHTNTRIGPYGEMQTSNVLCPGDSGGPIFTDDRTGGGRLLGVNSQAVGAPPSQTDIFSDIITRRREIDLTMLGGEAAGVNDVTASHWCQSRSRGDELFFGDFNGDGSVDGICHNSSTGRVGLAIGAGFSLRPQGEYVGPFCSHAGTEFHVGDFNGDRRTDLFCIDRTNGHKWIDFSSGSGSAPYGGADWEIADPWCSHATAQLHIGDFNADGRSDLLCHDTGDGHKWIDYAAATGSVFGANDWESTINWCTHPSATLIVSEFNGDARSDLLCHTRSNGGIDVKLARAGDVFGDTRYWQDTSLNFCSGTGPRAGAGRVFAYDITGDNRSELFCYFNATGGGGRVIFSTGDGVPFEPALGWVISGWTSGYTRPNFTGNVAAQPWPRDRQG</sequence>
<evidence type="ECO:0000259" key="4">
    <source>
        <dbReference type="PROSITE" id="PS50240"/>
    </source>
</evidence>
<name>A0A1B1AL62_9PROT</name>
<dbReference type="STRING" id="1759059.ATE48_15850"/>
<dbReference type="InParanoid" id="A0A1B1AL62"/>
<evidence type="ECO:0000313" key="5">
    <source>
        <dbReference type="EMBL" id="ANP47284.1"/>
    </source>
</evidence>
<organism evidence="5 6">
    <name type="scientific">Candidatus Viadribacter manganicus</name>
    <dbReference type="NCBI Taxonomy" id="1759059"/>
    <lineage>
        <taxon>Bacteria</taxon>
        <taxon>Pseudomonadati</taxon>
        <taxon>Pseudomonadota</taxon>
        <taxon>Alphaproteobacteria</taxon>
        <taxon>Hyphomonadales</taxon>
        <taxon>Hyphomonadaceae</taxon>
        <taxon>Candidatus Viadribacter</taxon>
    </lineage>
</organism>
<dbReference type="AlphaFoldDB" id="A0A1B1AL62"/>
<dbReference type="InterPro" id="IPR028994">
    <property type="entry name" value="Integrin_alpha_N"/>
</dbReference>
<keyword evidence="3" id="KW-0732">Signal</keyword>
<dbReference type="EMBL" id="CP013244">
    <property type="protein sequence ID" value="ANP47284.1"/>
    <property type="molecule type" value="Genomic_DNA"/>
</dbReference>
<dbReference type="PROSITE" id="PS50240">
    <property type="entry name" value="TRYPSIN_DOM"/>
    <property type="match status" value="1"/>
</dbReference>
<dbReference type="PANTHER" id="PTHR24276:SF98">
    <property type="entry name" value="FI18310P1-RELATED"/>
    <property type="match status" value="1"/>
</dbReference>
<evidence type="ECO:0000313" key="6">
    <source>
        <dbReference type="Proteomes" id="UP000092498"/>
    </source>
</evidence>
<dbReference type="KEGG" id="cbot:ATE48_15850"/>
<dbReference type="Gene3D" id="2.40.10.10">
    <property type="entry name" value="Trypsin-like serine proteases"/>
    <property type="match status" value="1"/>
</dbReference>
<accession>A0A1B1AL62</accession>
<dbReference type="PANTHER" id="PTHR24276">
    <property type="entry name" value="POLYSERASE-RELATED"/>
    <property type="match status" value="1"/>
</dbReference>
<dbReference type="PROSITE" id="PS00134">
    <property type="entry name" value="TRYPSIN_HIS"/>
    <property type="match status" value="1"/>
</dbReference>
<evidence type="ECO:0000256" key="2">
    <source>
        <dbReference type="ARBA" id="ARBA00023157"/>
    </source>
</evidence>
<dbReference type="GO" id="GO:0006508">
    <property type="term" value="P:proteolysis"/>
    <property type="evidence" value="ECO:0007669"/>
    <property type="project" value="InterPro"/>
</dbReference>
<dbReference type="InterPro" id="IPR001314">
    <property type="entry name" value="Peptidase_S1A"/>
</dbReference>
<reference evidence="5 6" key="1">
    <citation type="submission" date="2015-11" db="EMBL/GenBank/DDBJ databases">
        <title>Whole-Genome Sequence of Candidatus Oderbacter manganicum from the National Park Lower Oder Valley, Germany.</title>
        <authorList>
            <person name="Braun B."/>
            <person name="Liere K."/>
            <person name="Szewzyk U."/>
        </authorList>
    </citation>
    <scope>NUCLEOTIDE SEQUENCE [LARGE SCALE GENOMIC DNA]</scope>
    <source>
        <strain evidence="5 6">OTSz_A_272</strain>
    </source>
</reference>
<dbReference type="InterPro" id="IPR043504">
    <property type="entry name" value="Peptidase_S1_PA_chymotrypsin"/>
</dbReference>
<dbReference type="RefSeq" id="WP_066773147.1">
    <property type="nucleotide sequence ID" value="NZ_CP013244.1"/>
</dbReference>
<dbReference type="InterPro" id="IPR018114">
    <property type="entry name" value="TRYPSIN_HIS"/>
</dbReference>
<feature type="domain" description="Peptidase S1" evidence="4">
    <location>
        <begin position="37"/>
        <end position="264"/>
    </location>
</feature>
<dbReference type="SUPFAM" id="SSF50494">
    <property type="entry name" value="Trypsin-like serine proteases"/>
    <property type="match status" value="1"/>
</dbReference>
<dbReference type="SUPFAM" id="SSF69318">
    <property type="entry name" value="Integrin alpha N-terminal domain"/>
    <property type="match status" value="1"/>
</dbReference>
<dbReference type="Gene3D" id="2.40.128.340">
    <property type="match status" value="1"/>
</dbReference>
<comment type="similarity">
    <text evidence="1">Belongs to the peptidase S1 family.</text>
</comment>
<keyword evidence="2" id="KW-1015">Disulfide bond</keyword>
<evidence type="ECO:0000256" key="3">
    <source>
        <dbReference type="SAM" id="SignalP"/>
    </source>
</evidence>
<gene>
    <name evidence="5" type="ORF">ATE48_15850</name>
</gene>
<dbReference type="GO" id="GO:0004252">
    <property type="term" value="F:serine-type endopeptidase activity"/>
    <property type="evidence" value="ECO:0007669"/>
    <property type="project" value="InterPro"/>
</dbReference>
<feature type="chain" id="PRO_5008518974" description="Peptidase S1 domain-containing protein" evidence="3">
    <location>
        <begin position="29"/>
        <end position="559"/>
    </location>
</feature>
<dbReference type="Proteomes" id="UP000092498">
    <property type="component" value="Chromosome"/>
</dbReference>